<protein>
    <submittedName>
        <fullName evidence="2">DUF983 domain-containing protein</fullName>
    </submittedName>
</protein>
<evidence type="ECO:0000313" key="3">
    <source>
        <dbReference type="Proteomes" id="UP001597295"/>
    </source>
</evidence>
<organism evidence="2 3">
    <name type="scientific">Lacibacterium aquatile</name>
    <dbReference type="NCBI Taxonomy" id="1168082"/>
    <lineage>
        <taxon>Bacteria</taxon>
        <taxon>Pseudomonadati</taxon>
        <taxon>Pseudomonadota</taxon>
        <taxon>Alphaproteobacteria</taxon>
        <taxon>Rhodospirillales</taxon>
        <taxon>Rhodospirillaceae</taxon>
    </lineage>
</organism>
<dbReference type="RefSeq" id="WP_379877629.1">
    <property type="nucleotide sequence ID" value="NZ_JBHUIP010000013.1"/>
</dbReference>
<feature type="transmembrane region" description="Helical" evidence="1">
    <location>
        <begin position="95"/>
        <end position="123"/>
    </location>
</feature>
<keyword evidence="1" id="KW-1133">Transmembrane helix</keyword>
<evidence type="ECO:0000313" key="2">
    <source>
        <dbReference type="EMBL" id="MFD2264538.1"/>
    </source>
</evidence>
<dbReference type="InterPro" id="IPR009325">
    <property type="entry name" value="DUF983"/>
</dbReference>
<proteinExistence type="predicted"/>
<keyword evidence="1" id="KW-0812">Transmembrane</keyword>
<name>A0ABW5DTS0_9PROT</name>
<gene>
    <name evidence="2" type="ORF">ACFSM5_16655</name>
</gene>
<evidence type="ECO:0000256" key="1">
    <source>
        <dbReference type="SAM" id="Phobius"/>
    </source>
</evidence>
<feature type="transmembrane region" description="Helical" evidence="1">
    <location>
        <begin position="65"/>
        <end position="83"/>
    </location>
</feature>
<comment type="caution">
    <text evidence="2">The sequence shown here is derived from an EMBL/GenBank/DDBJ whole genome shotgun (WGS) entry which is preliminary data.</text>
</comment>
<keyword evidence="1" id="KW-0472">Membrane</keyword>
<sequence>MVEIYGADKEVAQERDGWLALRRGLKRCCPACGEKTLFAGLIKANKSCSACGLEFDQYRADDGPAYLSIFLCGHIVIPLMLLVEQRWAPEPWVHAALWLPTTLIISIASLPVFKGLMIAWQWAKDLKSDERF</sequence>
<reference evidence="3" key="1">
    <citation type="journal article" date="2019" name="Int. J. Syst. Evol. Microbiol.">
        <title>The Global Catalogue of Microorganisms (GCM) 10K type strain sequencing project: providing services to taxonomists for standard genome sequencing and annotation.</title>
        <authorList>
            <consortium name="The Broad Institute Genomics Platform"/>
            <consortium name="The Broad Institute Genome Sequencing Center for Infectious Disease"/>
            <person name="Wu L."/>
            <person name="Ma J."/>
        </authorList>
    </citation>
    <scope>NUCLEOTIDE SEQUENCE [LARGE SCALE GENOMIC DNA]</scope>
    <source>
        <strain evidence="3">CGMCC 1.19062</strain>
    </source>
</reference>
<dbReference type="Proteomes" id="UP001597295">
    <property type="component" value="Unassembled WGS sequence"/>
</dbReference>
<keyword evidence="3" id="KW-1185">Reference proteome</keyword>
<dbReference type="Pfam" id="PF06170">
    <property type="entry name" value="DUF983"/>
    <property type="match status" value="1"/>
</dbReference>
<dbReference type="EMBL" id="JBHUIP010000013">
    <property type="protein sequence ID" value="MFD2264538.1"/>
    <property type="molecule type" value="Genomic_DNA"/>
</dbReference>
<accession>A0ABW5DTS0</accession>